<dbReference type="Pfam" id="PF02338">
    <property type="entry name" value="OTU"/>
    <property type="match status" value="1"/>
</dbReference>
<name>A0A8B7NPT2_HYAAZ</name>
<dbReference type="Proteomes" id="UP000694843">
    <property type="component" value="Unplaced"/>
</dbReference>
<organism evidence="4 5">
    <name type="scientific">Hyalella azteca</name>
    <name type="common">Amphipod</name>
    <dbReference type="NCBI Taxonomy" id="294128"/>
    <lineage>
        <taxon>Eukaryota</taxon>
        <taxon>Metazoa</taxon>
        <taxon>Ecdysozoa</taxon>
        <taxon>Arthropoda</taxon>
        <taxon>Crustacea</taxon>
        <taxon>Multicrustacea</taxon>
        <taxon>Malacostraca</taxon>
        <taxon>Eumalacostraca</taxon>
        <taxon>Peracarida</taxon>
        <taxon>Amphipoda</taxon>
        <taxon>Senticaudata</taxon>
        <taxon>Talitrida</taxon>
        <taxon>Talitroidea</taxon>
        <taxon>Hyalellidae</taxon>
        <taxon>Hyalella</taxon>
    </lineage>
</organism>
<dbReference type="SUPFAM" id="SSF54001">
    <property type="entry name" value="Cysteine proteinases"/>
    <property type="match status" value="1"/>
</dbReference>
<dbReference type="OrthoDB" id="415023at2759"/>
<dbReference type="PANTHER" id="PTHR12419">
    <property type="entry name" value="OTU DOMAIN CONTAINING PROTEIN"/>
    <property type="match status" value="1"/>
</dbReference>
<reference evidence="5" key="1">
    <citation type="submission" date="2025-08" db="UniProtKB">
        <authorList>
            <consortium name="RefSeq"/>
        </authorList>
    </citation>
    <scope>IDENTIFICATION</scope>
    <source>
        <tissue evidence="5">Whole organism</tissue>
    </source>
</reference>
<dbReference type="InterPro" id="IPR038765">
    <property type="entry name" value="Papain-like_cys_pep_sf"/>
</dbReference>
<feature type="compositionally biased region" description="Polar residues" evidence="2">
    <location>
        <begin position="9"/>
        <end position="19"/>
    </location>
</feature>
<feature type="region of interest" description="Disordered" evidence="2">
    <location>
        <begin position="1"/>
        <end position="46"/>
    </location>
</feature>
<dbReference type="CDD" id="cd22761">
    <property type="entry name" value="OTU_OTUD6"/>
    <property type="match status" value="1"/>
</dbReference>
<evidence type="ECO:0000256" key="2">
    <source>
        <dbReference type="SAM" id="MobiDB-lite"/>
    </source>
</evidence>
<dbReference type="InterPro" id="IPR050704">
    <property type="entry name" value="Peptidase_C85-like"/>
</dbReference>
<keyword evidence="4" id="KW-1185">Reference proteome</keyword>
<keyword evidence="1" id="KW-0378">Hydrolase</keyword>
<gene>
    <name evidence="5" type="primary">LOC108672543</name>
</gene>
<dbReference type="GO" id="GO:0004843">
    <property type="term" value="F:cysteine-type deubiquitinase activity"/>
    <property type="evidence" value="ECO:0007669"/>
    <property type="project" value="TreeGrafter"/>
</dbReference>
<dbReference type="GO" id="GO:0016579">
    <property type="term" value="P:protein deubiquitination"/>
    <property type="evidence" value="ECO:0007669"/>
    <property type="project" value="TreeGrafter"/>
</dbReference>
<evidence type="ECO:0000313" key="5">
    <source>
        <dbReference type="RefSeq" id="XP_018015722.1"/>
    </source>
</evidence>
<evidence type="ECO:0000256" key="1">
    <source>
        <dbReference type="ARBA" id="ARBA00022801"/>
    </source>
</evidence>
<sequence length="311" mass="35009">MNHSERDQLNGTPESTSDMLNRHKTEKKELQGTIQKLKKNAQSCKKKKKEALEEIAKLEADLKKRHEIELADSACNQEKSALSANEAVDDKLATLSLSDDTPTTLEDKNNLSQKITKVSRAAKRRAKKEDAAQQREAELQKEREFQLLNSPRSIEARLMTKLIKERNLSVTEVQPDGNCMYSALSLQLEGSKSMENLRNLASDYMLEHKNDFLPFLTDPESGNQLDESAFLDYCHKVASTPAWGGQPELRALSQVLKRKIEVLQAEGAPMVLGEEFGGEALLLAYYRHSFSLGEHYNSLHRKPTESPLALS</sequence>
<feature type="compositionally biased region" description="Basic and acidic residues" evidence="2">
    <location>
        <begin position="20"/>
        <end position="30"/>
    </location>
</feature>
<dbReference type="Gene3D" id="3.90.70.80">
    <property type="match status" value="1"/>
</dbReference>
<dbReference type="PANTHER" id="PTHR12419:SF10">
    <property type="entry name" value="DEUBIQUITINASE OTUD6B"/>
    <property type="match status" value="1"/>
</dbReference>
<accession>A0A8B7NPT2</accession>
<protein>
    <submittedName>
        <fullName evidence="5">Deubiquitinase OTUD6B</fullName>
    </submittedName>
</protein>
<proteinExistence type="predicted"/>
<dbReference type="GeneID" id="108672543"/>
<evidence type="ECO:0000259" key="3">
    <source>
        <dbReference type="PROSITE" id="PS50802"/>
    </source>
</evidence>
<dbReference type="RefSeq" id="XP_018015722.1">
    <property type="nucleotide sequence ID" value="XM_018160233.2"/>
</dbReference>
<dbReference type="PROSITE" id="PS50802">
    <property type="entry name" value="OTU"/>
    <property type="match status" value="1"/>
</dbReference>
<evidence type="ECO:0000313" key="4">
    <source>
        <dbReference type="Proteomes" id="UP000694843"/>
    </source>
</evidence>
<dbReference type="InterPro" id="IPR049772">
    <property type="entry name" value="OTU_OTUD6"/>
</dbReference>
<feature type="domain" description="OTU" evidence="3">
    <location>
        <begin position="168"/>
        <end position="302"/>
    </location>
</feature>
<dbReference type="AlphaFoldDB" id="A0A8B7NPT2"/>
<dbReference type="InterPro" id="IPR003323">
    <property type="entry name" value="OTU_dom"/>
</dbReference>
<feature type="compositionally biased region" description="Basic residues" evidence="2">
    <location>
        <begin position="36"/>
        <end position="46"/>
    </location>
</feature>
<dbReference type="KEGG" id="hazt:108672543"/>
<dbReference type="OMA" id="YELGAHY"/>